<keyword evidence="2" id="KW-1185">Reference proteome</keyword>
<dbReference type="Proteomes" id="UP000030044">
    <property type="component" value="Segment"/>
</dbReference>
<protein>
    <submittedName>
        <fullName evidence="1">Head-to-tail connector (Portal)</fullName>
    </submittedName>
</protein>
<dbReference type="OrthoDB" id="5112at10239"/>
<reference evidence="1 2" key="2">
    <citation type="journal article" date="2015" name="PLoS ONE">
        <title>Comparative Genomic and Phylogenomic Analyses Reveal a Conserved Core Genome Shared by Estuarine and Oceanic Cyanopodoviruses.</title>
        <authorList>
            <person name="Huang S."/>
            <person name="Zhang S."/>
            <person name="Jiao N."/>
            <person name="Chen F."/>
        </authorList>
    </citation>
    <scope>NUCLEOTIDE SEQUENCE [LARGE SCALE GENOMIC DNA]</scope>
</reference>
<proteinExistence type="predicted"/>
<dbReference type="InterPro" id="IPR020991">
    <property type="entry name" value="Connector_podovirus"/>
</dbReference>
<dbReference type="KEGG" id="vg:22112386"/>
<reference evidence="2" key="1">
    <citation type="submission" date="2012-12" db="EMBL/GenBank/DDBJ databases">
        <title>Genomics of marine cyanopodoviruses.</title>
        <authorList>
            <person name="Huang S."/>
            <person name="Chen F."/>
        </authorList>
    </citation>
    <scope>NUCLEOTIDE SEQUENCE [LARGE SCALE GENOMIC DNA]</scope>
</reference>
<sequence>MSAKTRYDYLASDRSNFLNVARQAADLTLPYLNRGEEEFVKGARHLPTPWQSVGAKGVVTLASKLMLALLPPQTSFFKLQVDDTALGTDFPPEVRSELDLSFAKIERTILESIAASSDRVVVHQALKHLVVTGNALVFMGEKQLKLYPLNRYVVERDGNGNVLEIVTKERISKKLLMKTLPQAVPNDVAGTEAERNDEADIYTHIRRDNNRFVWHQEYEDKIIPGSMGKAPIEANPWLVLRFNTVDGEVYGRGRVEEFIGDLRSLEALSQALVEGSAAAAKVVFVVSPSSTTKPATLAQAGNGAIVQGRPDDIGVIQVGKTADFRTAFEMMQQLERRLSEAFLILSVRQSERTTAEEVRMTQMELEQQLGGLFSLLTTEFLVPYLNRKLSVFQKTGQIPRLPKDIVKPTIVAGVNALGRGQDRESLAAFLTTIAQTMGPESIAKYINSNEVIKRLAAAQGIDVLNLVKSIDEMQQEQMQNMNMQKDMMLTQQIGQLAKTPLLDPSKNPQAMEMINGQGNPQPADPNQEGTAGTPVIG</sequence>
<dbReference type="Pfam" id="PF12236">
    <property type="entry name" value="Head-tail_con"/>
    <property type="match status" value="1"/>
</dbReference>
<dbReference type="GO" id="GO:0099002">
    <property type="term" value="P:symbiont genome ejection through host cell envelope, short tail mechanism"/>
    <property type="evidence" value="ECO:0007669"/>
    <property type="project" value="UniProtKB-KW"/>
</dbReference>
<name>A0A096VKP3_9CAUD</name>
<accession>A0A096VKP3</accession>
<evidence type="ECO:0000313" key="1">
    <source>
        <dbReference type="EMBL" id="AGK86597.1"/>
    </source>
</evidence>
<evidence type="ECO:0000313" key="2">
    <source>
        <dbReference type="Proteomes" id="UP000030044"/>
    </source>
</evidence>
<organism evidence="1 2">
    <name type="scientific">Synechococcus phage S-CBP3</name>
    <dbReference type="NCBI Taxonomy" id="756276"/>
    <lineage>
        <taxon>Viruses</taxon>
        <taxon>Duplodnaviria</taxon>
        <taxon>Heunggongvirae</taxon>
        <taxon>Uroviricota</taxon>
        <taxon>Caudoviricetes</taxon>
        <taxon>Autographivirales</taxon>
        <taxon>Lirvirus</taxon>
        <taxon>Lirvirus SCBP3</taxon>
    </lineage>
</organism>
<dbReference type="GO" id="GO:0044423">
    <property type="term" value="C:virion component"/>
    <property type="evidence" value="ECO:0007669"/>
    <property type="project" value="UniProtKB-KW"/>
</dbReference>
<gene>
    <name evidence="1" type="ORF">S-CBP3_0042</name>
</gene>
<dbReference type="EMBL" id="KC310803">
    <property type="protein sequence ID" value="AGK86597.1"/>
    <property type="molecule type" value="Genomic_DNA"/>
</dbReference>